<keyword evidence="2" id="KW-1185">Reference proteome</keyword>
<gene>
    <name evidence="1" type="ORF">RM519_00010</name>
</gene>
<dbReference type="Gene3D" id="1.20.1660.10">
    <property type="entry name" value="Hypothetical protein (EF3068)"/>
    <property type="match status" value="1"/>
</dbReference>
<dbReference type="Proteomes" id="UP001252186">
    <property type="component" value="Unassembled WGS sequence"/>
</dbReference>
<name>A0ABU2Y0B5_9FLAO</name>
<dbReference type="RefSeq" id="WP_311591383.1">
    <property type="nucleotide sequence ID" value="NZ_JAVRHV010000001.1"/>
</dbReference>
<dbReference type="SUPFAM" id="SSF48371">
    <property type="entry name" value="ARM repeat"/>
    <property type="match status" value="1"/>
</dbReference>
<evidence type="ECO:0000313" key="2">
    <source>
        <dbReference type="Proteomes" id="UP001252186"/>
    </source>
</evidence>
<dbReference type="CDD" id="cd07064">
    <property type="entry name" value="AlkD_like_1"/>
    <property type="match status" value="1"/>
</dbReference>
<dbReference type="PANTHER" id="PTHR34070">
    <property type="entry name" value="ARMADILLO-TYPE FOLD"/>
    <property type="match status" value="1"/>
</dbReference>
<accession>A0ABU2Y0B5</accession>
<evidence type="ECO:0000313" key="1">
    <source>
        <dbReference type="EMBL" id="MDT0551614.1"/>
    </source>
</evidence>
<sequence>MSESGYLNTLETEFKRNADVAIAEQQMAYMRNQFKCFGLKTPLRRELQKPFLVKAYLPEKGEVADLVSELWGRPQREFQYFGQELAFKYVKVQERNDVVLYEYMITHKSWWDTVDFIAVKLLGTYFKKFPEQRNIYVRKWLESNNIWLQRSALLFQLKYKSEMDRELLRTTIVSLLGSKEFFINKAIGWVLREYSRTNPKWVVEFANFVQLNNLSRREALRLIKN</sequence>
<dbReference type="Gene3D" id="1.25.40.290">
    <property type="entry name" value="ARM repeat domains"/>
    <property type="match status" value="1"/>
</dbReference>
<reference evidence="1 2" key="1">
    <citation type="submission" date="2023-09" db="EMBL/GenBank/DDBJ databases">
        <authorList>
            <person name="Rey-Velasco X."/>
        </authorList>
    </citation>
    <scope>NUCLEOTIDE SEQUENCE [LARGE SCALE GENOMIC DNA]</scope>
    <source>
        <strain evidence="1 2">P050</strain>
    </source>
</reference>
<dbReference type="EMBL" id="JAVRHV010000001">
    <property type="protein sequence ID" value="MDT0551614.1"/>
    <property type="molecule type" value="Genomic_DNA"/>
</dbReference>
<organism evidence="1 2">
    <name type="scientific">Urechidicola vernalis</name>
    <dbReference type="NCBI Taxonomy" id="3075600"/>
    <lineage>
        <taxon>Bacteria</taxon>
        <taxon>Pseudomonadati</taxon>
        <taxon>Bacteroidota</taxon>
        <taxon>Flavobacteriia</taxon>
        <taxon>Flavobacteriales</taxon>
        <taxon>Flavobacteriaceae</taxon>
        <taxon>Urechidicola</taxon>
    </lineage>
</organism>
<comment type="caution">
    <text evidence="1">The sequence shown here is derived from an EMBL/GenBank/DDBJ whole genome shotgun (WGS) entry which is preliminary data.</text>
</comment>
<dbReference type="InterPro" id="IPR016024">
    <property type="entry name" value="ARM-type_fold"/>
</dbReference>
<proteinExistence type="predicted"/>
<dbReference type="PANTHER" id="PTHR34070:SF1">
    <property type="entry name" value="DNA ALKYLATION REPAIR PROTEIN"/>
    <property type="match status" value="1"/>
</dbReference>
<protein>
    <submittedName>
        <fullName evidence="1">DNA alkylation repair protein</fullName>
    </submittedName>
</protein>
<dbReference type="Pfam" id="PF08713">
    <property type="entry name" value="DNA_alkylation"/>
    <property type="match status" value="1"/>
</dbReference>
<dbReference type="InterPro" id="IPR014825">
    <property type="entry name" value="DNA_alkylation"/>
</dbReference>